<evidence type="ECO:0000313" key="4">
    <source>
        <dbReference type="EMBL" id="AYR01443.1"/>
    </source>
</evidence>
<dbReference type="Pfam" id="PF05204">
    <property type="entry name" value="Hom_end"/>
    <property type="match status" value="1"/>
</dbReference>
<reference evidence="4 5" key="1">
    <citation type="submission" date="2018-09" db="EMBL/GenBank/DDBJ databases">
        <authorList>
            <person name="Archambault D."/>
            <person name="Stevens I."/>
            <person name="Molloy S.D."/>
            <person name="Garlena R.A."/>
            <person name="Russell D.A."/>
            <person name="Pope W.H."/>
            <person name="Jacobs-Sera D."/>
            <person name="Hatfull G.F."/>
        </authorList>
    </citation>
    <scope>NUCLEOTIDE SEQUENCE [LARGE SCALE GENOMIC DNA]</scope>
</reference>
<keyword evidence="4" id="KW-0255">Endonuclease</keyword>
<proteinExistence type="predicted"/>
<dbReference type="SUPFAM" id="SSF55608">
    <property type="entry name" value="Homing endonucleases"/>
    <property type="match status" value="1"/>
</dbReference>
<organism evidence="4 5">
    <name type="scientific">Mycobacterium phage Sauce</name>
    <dbReference type="NCBI Taxonomy" id="2419614"/>
    <lineage>
        <taxon>Viruses</taxon>
        <taxon>Duplodnaviria</taxon>
        <taxon>Heunggongvirae</taxon>
        <taxon>Uroviricota</taxon>
        <taxon>Caudoviricetes</taxon>
        <taxon>Ceeclamvirinae</taxon>
        <taxon>Bixzunavirus</taxon>
        <taxon>Bixzunavirus sauce</taxon>
    </lineage>
</organism>
<evidence type="ECO:0000259" key="3">
    <source>
        <dbReference type="PROSITE" id="PS50819"/>
    </source>
</evidence>
<evidence type="ECO:0000256" key="1">
    <source>
        <dbReference type="ARBA" id="ARBA00022813"/>
    </source>
</evidence>
<dbReference type="PROSITE" id="PS50819">
    <property type="entry name" value="INTEIN_ENDONUCLEASE"/>
    <property type="match status" value="1"/>
</dbReference>
<dbReference type="Gene3D" id="3.90.320.10">
    <property type="match status" value="1"/>
</dbReference>
<dbReference type="PRINTS" id="PR00379">
    <property type="entry name" value="INTEIN"/>
</dbReference>
<keyword evidence="5" id="KW-1185">Reference proteome</keyword>
<evidence type="ECO:0000313" key="5">
    <source>
        <dbReference type="Proteomes" id="UP000271486"/>
    </source>
</evidence>
<dbReference type="InterPro" id="IPR007869">
    <property type="entry name" value="Homing_endonuc_PI-Sce"/>
</dbReference>
<dbReference type="InterPro" id="IPR011604">
    <property type="entry name" value="PDDEXK-like_dom_sf"/>
</dbReference>
<dbReference type="GO" id="GO:0016539">
    <property type="term" value="P:intein-mediated protein splicing"/>
    <property type="evidence" value="ECO:0007669"/>
    <property type="project" value="InterPro"/>
</dbReference>
<gene>
    <name evidence="4" type="primary">210</name>
    <name evidence="4" type="ORF">SEA_SAUCE_210</name>
</gene>
<sequence length="590" mass="67115">MGKEGRKSIFRSLAERDLLIPYFRNALLSQEWPDEYTIKVDSSPYYGKGDGYFHPSTHALMPARQLYYHFHPETRDKIVQEDRTITQEMTLTMGSAIHAVVQTQFQMAGLIKGPDDCEVEYVDRTHHVRGRVDFIVHHPNGQVIPVEMKSLACSTPILTTKGWSTMGALRDGDEVYAPDGQPTKVLKAHPINLNRPCFEVRFRDGQSLVTDAEHLWKVHDRNNGGRWRVMTTQEIADSRWSGRYRFRVPVTDPLQTPEAELPVDPWLLGMWLGDGEKSMVSICSGASDLDYVTERISALGLKHQVHRYTGRAPKVYVHGVRREFSGLGLLDHSRTGLDGDKHIPDQYLRASEHQRRQLLAGLMDSDGTVGGHQAVICMTRRGLMRQVLQLVRSLGYRATWAESENEFGPVYWVKFSTAWGPSPFDMPRKKASWEAKPKTSVQDLRLNAIVSIKPVETVPVRCITVAHESSLYVAGEGFAVTHNTQNSRSFDFQDTIKPIWDAQLSLGLHGTGHPLGILLVVESGYPFRMREYRVPRNDQLLTQIFQKFDYVRECIALNKVPEYCCMPQSKEMDACPARYQCWLKDKVEAS</sequence>
<accession>A0A3G3M4V2</accession>
<keyword evidence="4" id="KW-0540">Nuclease</keyword>
<name>A0A3G3M4V2_9CAUD</name>
<keyword evidence="2" id="KW-0651">Protein splicing</keyword>
<dbReference type="SUPFAM" id="SSF51294">
    <property type="entry name" value="Hedgehog/intein (Hint) domain"/>
    <property type="match status" value="1"/>
</dbReference>
<dbReference type="InterPro" id="IPR036844">
    <property type="entry name" value="Hint_dom_sf"/>
</dbReference>
<dbReference type="KEGG" id="vg:64765741"/>
<dbReference type="InterPro" id="IPR006142">
    <property type="entry name" value="INTEIN"/>
</dbReference>
<feature type="domain" description="DOD-type homing endonuclease" evidence="3">
    <location>
        <begin position="267"/>
        <end position="396"/>
    </location>
</feature>
<evidence type="ECO:0000256" key="2">
    <source>
        <dbReference type="ARBA" id="ARBA00023000"/>
    </source>
</evidence>
<dbReference type="InterPro" id="IPR027434">
    <property type="entry name" value="Homing_endonucl"/>
</dbReference>
<keyword evidence="1" id="KW-0068">Autocatalytic cleavage</keyword>
<dbReference type="GO" id="GO:0004519">
    <property type="term" value="F:endonuclease activity"/>
    <property type="evidence" value="ECO:0007669"/>
    <property type="project" value="UniProtKB-KW"/>
</dbReference>
<protein>
    <submittedName>
        <fullName evidence="4">HNH endonuclease</fullName>
    </submittedName>
</protein>
<dbReference type="Gene3D" id="3.10.28.10">
    <property type="entry name" value="Homing endonucleases"/>
    <property type="match status" value="1"/>
</dbReference>
<dbReference type="InterPro" id="IPR030934">
    <property type="entry name" value="Intein_C"/>
</dbReference>
<dbReference type="EMBL" id="MH910040">
    <property type="protein sequence ID" value="AYR01443.1"/>
    <property type="molecule type" value="Genomic_DNA"/>
</dbReference>
<dbReference type="InterPro" id="IPR004042">
    <property type="entry name" value="Intein_endonuc_central"/>
</dbReference>
<dbReference type="GeneID" id="64765741"/>
<dbReference type="RefSeq" id="YP_010058738.1">
    <property type="nucleotide sequence ID" value="NC_054722.1"/>
</dbReference>
<keyword evidence="4" id="KW-0378">Hydrolase</keyword>
<dbReference type="GO" id="GO:0003677">
    <property type="term" value="F:DNA binding"/>
    <property type="evidence" value="ECO:0007669"/>
    <property type="project" value="InterPro"/>
</dbReference>
<dbReference type="Proteomes" id="UP000271486">
    <property type="component" value="Segment"/>
</dbReference>
<dbReference type="NCBIfam" id="TIGR01443">
    <property type="entry name" value="intein_Cterm"/>
    <property type="match status" value="1"/>
</dbReference>